<feature type="domain" description="RSE1/DDB1/CPSF1 first beta-propeller" evidence="4">
    <location>
        <begin position="12"/>
        <end position="361"/>
    </location>
</feature>
<dbReference type="Proteomes" id="UP001590951">
    <property type="component" value="Unassembled WGS sequence"/>
</dbReference>
<name>A0ABR4B353_9LECA</name>
<evidence type="ECO:0000313" key="7">
    <source>
        <dbReference type="Proteomes" id="UP001590951"/>
    </source>
</evidence>
<dbReference type="Pfam" id="PF10433">
    <property type="entry name" value="Beta-prop_RSE1_1st"/>
    <property type="match status" value="1"/>
</dbReference>
<dbReference type="EMBL" id="JBHFEH010000035">
    <property type="protein sequence ID" value="KAL2051426.1"/>
    <property type="molecule type" value="Genomic_DNA"/>
</dbReference>
<feature type="domain" description="RSE1/DDB1/CPSF1 C-terminal" evidence="3">
    <location>
        <begin position="773"/>
        <end position="1090"/>
    </location>
</feature>
<comment type="subcellular location">
    <subcellularLocation>
        <location evidence="1">Nucleus</location>
    </subcellularLocation>
</comment>
<dbReference type="InterPro" id="IPR004871">
    <property type="entry name" value="RSE1/DDB1/CPSF1_C"/>
</dbReference>
<proteinExistence type="predicted"/>
<organism evidence="6 7">
    <name type="scientific">Lepraria finkii</name>
    <dbReference type="NCBI Taxonomy" id="1340010"/>
    <lineage>
        <taxon>Eukaryota</taxon>
        <taxon>Fungi</taxon>
        <taxon>Dikarya</taxon>
        <taxon>Ascomycota</taxon>
        <taxon>Pezizomycotina</taxon>
        <taxon>Lecanoromycetes</taxon>
        <taxon>OSLEUM clade</taxon>
        <taxon>Lecanoromycetidae</taxon>
        <taxon>Lecanorales</taxon>
        <taxon>Lecanorineae</taxon>
        <taxon>Stereocaulaceae</taxon>
        <taxon>Lepraria</taxon>
    </lineage>
</organism>
<comment type="caution">
    <text evidence="6">The sequence shown here is derived from an EMBL/GenBank/DDBJ whole genome shotgun (WGS) entry which is preliminary data.</text>
</comment>
<dbReference type="SUPFAM" id="SSF51004">
    <property type="entry name" value="C-terminal (heme d1) domain of cytochrome cd1-nitrite reductase"/>
    <property type="match status" value="1"/>
</dbReference>
<gene>
    <name evidence="6" type="ORF">ABVK25_008293</name>
</gene>
<evidence type="ECO:0000256" key="2">
    <source>
        <dbReference type="ARBA" id="ARBA00023242"/>
    </source>
</evidence>
<evidence type="ECO:0000259" key="3">
    <source>
        <dbReference type="Pfam" id="PF03178"/>
    </source>
</evidence>
<sequence>MAYLAHIHRPTSVRHALKLNLLSPDEECLVLAKANRLEIYTQTQDGLALSHSRTLYGKVTMVERLRPSSSTIDHLFVGTDRYMYFTISWDAQSRQLRTEKNYQGQADKTSRDSQTEDQCLIDPTRRFMALMLFDGIVTIIPMAQKGKKRGSGDLGTLGDPVPTRISDLFVRSAAFLYPQAGDSEQAQLAFLYEDNHQKVCMSVRRLDYTAGGSGDPGSADLEDVVGARNDLELGASHLIPVSAPAYGVLVLAEASISYLDDINGEFLSNPLKEATQFVSWTQVDNQRWLLADDFGKLHLLMLLIEGGDEVTGWKIDVIGQTSRASVLVYLDGGYVFVGSHQGDSQVVKIQEQGVEVVQTISNIAPVLDFTIMDMGSRAGEGQTNEYSSGQARIVTGSGAFQDGSLRSVRSGVGLEEQGLLGGMSHATDLFSLRSSAAAGNVDLLVVSFVDETRLFQFHSDGEVEEKADYMGFFMSECTLLAADLPSGRLLQVTVSSVRLIDLENGMVLSEWKPLSEHAITAASANDQSLALSVGGQEVITVDLKNDLRVLARRQLAEEGQIACIHVPHISSDMCIVGFWQSASVAIMKVNTLETLQKVTVSEDAVSVPRSILLAQILADQPPTLFIAMANGEVITYFVHLKSYMLSSKKAIVLGTQQASFEALPRDDGLTNVFATCEHPSLIYGSEGQIVYSAVTAEKASCICSFDSEAYPGAIAIATSEDVRIALVDTERTTHVQTLPVGETVRRIAYSTKLKAFGIGTIHRSLRGSQEVLKSHFKLADEVLFKELDTYELNEEELVESVTRADIREDHGELVERFVVGTAYLDDDHDESIRGRIIVFAVTTERTLKVITELPVKGACRALGAINGNIVAALVKTVVVYSLVNSHLHKQATYRTSTAPIDLSIHGSQIAIADLMKSVSIITYTPGTAGLSDTLTETARHYQTAWGTAVAHVGEETWLEADAEGNLMVLRQNTAGVTADDQRRLEVTSEMRLGEMVNRIRSFSVPASPTAPAPVTPKAFLATVEGSIYLFGLISPSHQDLLMRLQAALAPLVSSLGNVPFNTYRAFKNQVREAEEPFRFVDGALIEGFLDLPGGSQEEVVEGLGTVGKEKGGGVEGIRELIEGLRRLH</sequence>
<dbReference type="Gene3D" id="1.10.150.910">
    <property type="match status" value="1"/>
</dbReference>
<evidence type="ECO:0000313" key="6">
    <source>
        <dbReference type="EMBL" id="KAL2051426.1"/>
    </source>
</evidence>
<feature type="domain" description="RSE1/DDB1/CPSF1 second beta-propeller" evidence="5">
    <location>
        <begin position="422"/>
        <end position="725"/>
    </location>
</feature>
<dbReference type="Pfam" id="PF23726">
    <property type="entry name" value="Beta-prop_RSE1_2nd"/>
    <property type="match status" value="1"/>
</dbReference>
<evidence type="ECO:0000259" key="4">
    <source>
        <dbReference type="Pfam" id="PF10433"/>
    </source>
</evidence>
<reference evidence="6 7" key="1">
    <citation type="submission" date="2024-09" db="EMBL/GenBank/DDBJ databases">
        <title>Rethinking Asexuality: The Enigmatic Case of Functional Sexual Genes in Lepraria (Stereocaulaceae).</title>
        <authorList>
            <person name="Doellman M."/>
            <person name="Sun Y."/>
            <person name="Barcenas-Pena A."/>
            <person name="Lumbsch H.T."/>
            <person name="Grewe F."/>
        </authorList>
    </citation>
    <scope>NUCLEOTIDE SEQUENCE [LARGE SCALE GENOMIC DNA]</scope>
    <source>
        <strain evidence="6 7">Grewe 0041</strain>
    </source>
</reference>
<dbReference type="PANTHER" id="PTHR10644">
    <property type="entry name" value="DNA REPAIR/RNA PROCESSING CPSF FAMILY"/>
    <property type="match status" value="1"/>
</dbReference>
<dbReference type="Pfam" id="PF03178">
    <property type="entry name" value="CPSF_A"/>
    <property type="match status" value="1"/>
</dbReference>
<accession>A0ABR4B353</accession>
<evidence type="ECO:0008006" key="8">
    <source>
        <dbReference type="Google" id="ProtNLM"/>
    </source>
</evidence>
<keyword evidence="7" id="KW-1185">Reference proteome</keyword>
<protein>
    <recommendedName>
        <fullName evidence="8">DNA damage-binding protein 1</fullName>
    </recommendedName>
</protein>
<dbReference type="Gene3D" id="2.130.10.10">
    <property type="entry name" value="YVTN repeat-like/Quinoprotein amine dehydrogenase"/>
    <property type="match status" value="3"/>
</dbReference>
<dbReference type="InterPro" id="IPR011048">
    <property type="entry name" value="Haem_d1_sf"/>
</dbReference>
<dbReference type="InterPro" id="IPR018846">
    <property type="entry name" value="Beta-prop_RSE1/DDB1/CPSF1_1st"/>
</dbReference>
<dbReference type="InterPro" id="IPR015943">
    <property type="entry name" value="WD40/YVTN_repeat-like_dom_sf"/>
</dbReference>
<dbReference type="InterPro" id="IPR058543">
    <property type="entry name" value="Beta-prop_RSE1/DDB1/CPSF1_2nd"/>
</dbReference>
<evidence type="ECO:0000256" key="1">
    <source>
        <dbReference type="ARBA" id="ARBA00004123"/>
    </source>
</evidence>
<dbReference type="InterPro" id="IPR050358">
    <property type="entry name" value="RSE1/DDB1/CFT1"/>
</dbReference>
<evidence type="ECO:0000259" key="5">
    <source>
        <dbReference type="Pfam" id="PF23726"/>
    </source>
</evidence>
<keyword evidence="2" id="KW-0539">Nucleus</keyword>